<dbReference type="AlphaFoldDB" id="D5A9R2"/>
<accession>D5A9R2</accession>
<sequence>MSKGYKNMEATLTHMGFQATFQLVNMVLDKTSSTTSKWAKLQPVFKHDIFQLLIGLPIFLVSN</sequence>
<name>D5A9R2_PICSI</name>
<reference evidence="1" key="1">
    <citation type="submission" date="2010-04" db="EMBL/GenBank/DDBJ databases">
        <authorList>
            <person name="Reid K.E."/>
            <person name="Liao N."/>
            <person name="Chan S."/>
            <person name="Docking R."/>
            <person name="Taylor G."/>
            <person name="Moore R."/>
            <person name="Mayo M."/>
            <person name="Munro S."/>
            <person name="King J."/>
            <person name="Yanchuk A."/>
            <person name="Holt R."/>
            <person name="Jones S."/>
            <person name="Marra M."/>
            <person name="Ritland C.E."/>
            <person name="Ritland K."/>
            <person name="Bohlmann J."/>
        </authorList>
    </citation>
    <scope>NUCLEOTIDE SEQUENCE</scope>
    <source>
        <tissue evidence="1">Bud</tissue>
    </source>
</reference>
<protein>
    <submittedName>
        <fullName evidence="1">Uncharacterized protein</fullName>
    </submittedName>
</protein>
<evidence type="ECO:0000313" key="1">
    <source>
        <dbReference type="EMBL" id="ADE76281.1"/>
    </source>
</evidence>
<dbReference type="EMBL" id="BT122935">
    <property type="protein sequence ID" value="ADE76281.1"/>
    <property type="molecule type" value="mRNA"/>
</dbReference>
<proteinExistence type="evidence at transcript level"/>
<organism evidence="1">
    <name type="scientific">Picea sitchensis</name>
    <name type="common">Sitka spruce</name>
    <name type="synonym">Pinus sitchensis</name>
    <dbReference type="NCBI Taxonomy" id="3332"/>
    <lineage>
        <taxon>Eukaryota</taxon>
        <taxon>Viridiplantae</taxon>
        <taxon>Streptophyta</taxon>
        <taxon>Embryophyta</taxon>
        <taxon>Tracheophyta</taxon>
        <taxon>Spermatophyta</taxon>
        <taxon>Pinopsida</taxon>
        <taxon>Pinidae</taxon>
        <taxon>Conifers I</taxon>
        <taxon>Pinales</taxon>
        <taxon>Pinaceae</taxon>
        <taxon>Picea</taxon>
    </lineage>
</organism>